<comment type="function">
    <text evidence="5">Methylates the class 1 translation termination release factors RF1/PrfA and RF2/PrfB on the glutamine residue of the universally conserved GGQ motif.</text>
</comment>
<feature type="binding site" evidence="5">
    <location>
        <position position="188"/>
    </location>
    <ligand>
        <name>S-adenosyl-L-methionine</name>
        <dbReference type="ChEBI" id="CHEBI:59789"/>
    </ligand>
</feature>
<keyword evidence="2 5" id="KW-0808">Transferase</keyword>
<feature type="binding site" evidence="5">
    <location>
        <begin position="188"/>
        <end position="191"/>
    </location>
    <ligand>
        <name>substrate</name>
    </ligand>
</feature>
<dbReference type="PANTHER" id="PTHR18895">
    <property type="entry name" value="HEMK METHYLTRANSFERASE"/>
    <property type="match status" value="1"/>
</dbReference>
<dbReference type="GeneID" id="90984580"/>
<evidence type="ECO:0000313" key="8">
    <source>
        <dbReference type="EMBL" id="KEJ91291.1"/>
    </source>
</evidence>
<dbReference type="InterPro" id="IPR019874">
    <property type="entry name" value="RF_methyltr_PrmC"/>
</dbReference>
<proteinExistence type="inferred from homology"/>
<dbReference type="InterPro" id="IPR007848">
    <property type="entry name" value="Small_mtfrase_dom"/>
</dbReference>
<dbReference type="InterPro" id="IPR004556">
    <property type="entry name" value="HemK-like"/>
</dbReference>
<evidence type="ECO:0000256" key="2">
    <source>
        <dbReference type="ARBA" id="ARBA00022679"/>
    </source>
</evidence>
<evidence type="ECO:0000259" key="6">
    <source>
        <dbReference type="Pfam" id="PF05175"/>
    </source>
</evidence>
<evidence type="ECO:0000256" key="3">
    <source>
        <dbReference type="ARBA" id="ARBA00022691"/>
    </source>
</evidence>
<dbReference type="Gene3D" id="1.10.8.10">
    <property type="entry name" value="DNA helicase RuvA subunit, C-terminal domain"/>
    <property type="match status" value="1"/>
</dbReference>
<organism evidence="8 9">
    <name type="scientific">Synergistes jonesii</name>
    <dbReference type="NCBI Taxonomy" id="2754"/>
    <lineage>
        <taxon>Bacteria</taxon>
        <taxon>Thermotogati</taxon>
        <taxon>Synergistota</taxon>
        <taxon>Synergistia</taxon>
        <taxon>Synergistales</taxon>
        <taxon>Synergistaceae</taxon>
        <taxon>Synergistes</taxon>
    </lineage>
</organism>
<feature type="domain" description="Release factor glutamine methyltransferase N-terminal" evidence="7">
    <location>
        <begin position="6"/>
        <end position="73"/>
    </location>
</feature>
<dbReference type="InterPro" id="IPR050320">
    <property type="entry name" value="N5-glutamine_MTase"/>
</dbReference>
<comment type="catalytic activity">
    <reaction evidence="4 5">
        <text>L-glutaminyl-[peptide chain release factor] + S-adenosyl-L-methionine = N(5)-methyl-L-glutaminyl-[peptide chain release factor] + S-adenosyl-L-homocysteine + H(+)</text>
        <dbReference type="Rhea" id="RHEA:42896"/>
        <dbReference type="Rhea" id="RHEA-COMP:10271"/>
        <dbReference type="Rhea" id="RHEA-COMP:10272"/>
        <dbReference type="ChEBI" id="CHEBI:15378"/>
        <dbReference type="ChEBI" id="CHEBI:30011"/>
        <dbReference type="ChEBI" id="CHEBI:57856"/>
        <dbReference type="ChEBI" id="CHEBI:59789"/>
        <dbReference type="ChEBI" id="CHEBI:61891"/>
        <dbReference type="EC" id="2.1.1.297"/>
    </reaction>
</comment>
<evidence type="ECO:0000313" key="9">
    <source>
        <dbReference type="Proteomes" id="UP000027665"/>
    </source>
</evidence>
<dbReference type="EC" id="2.1.1.297" evidence="5"/>
<dbReference type="RefSeq" id="WP_051682894.1">
    <property type="nucleotide sequence ID" value="NZ_JMKI01000053.1"/>
</dbReference>
<accession>A0A073IP72</accession>
<sequence length="282" mass="31605">MKLQRLRRELRSILREAQSARPEYSADLIISLRAGISRAELIYKDDEIPAHVCRGIFSAAAKRAKGVPLAYVLHEAEFYGYPFKVGRGVLIPRPESELLVEEALKYFPKGRAARFADWCTGSGCIACALLLENPSLSCVAVDKSPQALRWARMNAKRLKLEARVEFLLNGEPRLAPVEEESLDFITANPPYIPSEEIAGLMPEVRDYEPHSALDGGRGGTFLYKKFFAAFPRFLKSGGMILCECAGGRQAEELCELSGDSFVLVNKVLDYNAIIRHIIWRKR</sequence>
<reference evidence="8 9" key="1">
    <citation type="submission" date="2014-04" db="EMBL/GenBank/DDBJ databases">
        <title>Draft Genome Sequence of Synergistes jonesii.</title>
        <authorList>
            <person name="Coil D.A."/>
            <person name="Eisen J.A."/>
            <person name="Holland-Moritz H.E."/>
        </authorList>
    </citation>
    <scope>NUCLEOTIDE SEQUENCE [LARGE SCALE GENOMIC DNA]</scope>
    <source>
        <strain evidence="8 9">78-1</strain>
    </source>
</reference>
<dbReference type="Proteomes" id="UP000027665">
    <property type="component" value="Unassembled WGS sequence"/>
</dbReference>
<dbReference type="PANTHER" id="PTHR18895:SF74">
    <property type="entry name" value="MTRF1L RELEASE FACTOR GLUTAMINE METHYLTRANSFERASE"/>
    <property type="match status" value="1"/>
</dbReference>
<gene>
    <name evidence="5" type="primary">prmC</name>
    <name evidence="8" type="ORF">EH55_11360</name>
</gene>
<comment type="caution">
    <text evidence="5">Lacks conserved residue(s) required for the propagation of feature annotation.</text>
</comment>
<protein>
    <recommendedName>
        <fullName evidence="5">Release factor glutamine methyltransferase</fullName>
        <shortName evidence="5">RF MTase</shortName>
        <ecNumber evidence="5">2.1.1.297</ecNumber>
    </recommendedName>
    <alternativeName>
        <fullName evidence="5">N5-glutamine methyltransferase PrmC</fullName>
    </alternativeName>
    <alternativeName>
        <fullName evidence="5">Protein-(glutamine-N5) MTase PrmC</fullName>
    </alternativeName>
    <alternativeName>
        <fullName evidence="5">Protein-glutamine N-methyltransferase PrmC</fullName>
    </alternativeName>
</protein>
<dbReference type="InterPro" id="IPR029063">
    <property type="entry name" value="SAM-dependent_MTases_sf"/>
</dbReference>
<dbReference type="EMBL" id="JMKI01000053">
    <property type="protein sequence ID" value="KEJ91291.1"/>
    <property type="molecule type" value="Genomic_DNA"/>
</dbReference>
<comment type="similarity">
    <text evidence="5">Belongs to the protein N5-glutamine methyltransferase family. PrmC subfamily.</text>
</comment>
<comment type="caution">
    <text evidence="8">The sequence shown here is derived from an EMBL/GenBank/DDBJ whole genome shotgun (WGS) entry which is preliminary data.</text>
</comment>
<evidence type="ECO:0000256" key="4">
    <source>
        <dbReference type="ARBA" id="ARBA00048391"/>
    </source>
</evidence>
<dbReference type="OrthoDB" id="9800643at2"/>
<evidence type="ECO:0000256" key="1">
    <source>
        <dbReference type="ARBA" id="ARBA00022603"/>
    </source>
</evidence>
<dbReference type="InterPro" id="IPR040758">
    <property type="entry name" value="PrmC_N"/>
</dbReference>
<keyword evidence="1 5" id="KW-0489">Methyltransferase</keyword>
<keyword evidence="3 5" id="KW-0949">S-adenosyl-L-methionine</keyword>
<dbReference type="GO" id="GO:0102559">
    <property type="term" value="F:peptide chain release factor N(5)-glutamine methyltransferase activity"/>
    <property type="evidence" value="ECO:0007669"/>
    <property type="project" value="UniProtKB-EC"/>
</dbReference>
<dbReference type="NCBIfam" id="TIGR00536">
    <property type="entry name" value="hemK_fam"/>
    <property type="match status" value="1"/>
</dbReference>
<dbReference type="AlphaFoldDB" id="A0A073IP72"/>
<dbReference type="CDD" id="cd02440">
    <property type="entry name" value="AdoMet_MTases"/>
    <property type="match status" value="1"/>
</dbReference>
<dbReference type="NCBIfam" id="TIGR03534">
    <property type="entry name" value="RF_mod_PrmC"/>
    <property type="match status" value="1"/>
</dbReference>
<dbReference type="eggNOG" id="COG2890">
    <property type="taxonomic scope" value="Bacteria"/>
</dbReference>
<dbReference type="Pfam" id="PF17827">
    <property type="entry name" value="PrmC_N"/>
    <property type="match status" value="1"/>
</dbReference>
<dbReference type="Gene3D" id="3.40.50.150">
    <property type="entry name" value="Vaccinia Virus protein VP39"/>
    <property type="match status" value="1"/>
</dbReference>
<evidence type="ECO:0000256" key="5">
    <source>
        <dbReference type="HAMAP-Rule" id="MF_02126"/>
    </source>
</evidence>
<dbReference type="Pfam" id="PF05175">
    <property type="entry name" value="MTS"/>
    <property type="match status" value="1"/>
</dbReference>
<dbReference type="HAMAP" id="MF_02126">
    <property type="entry name" value="RF_methyltr_PrmC"/>
    <property type="match status" value="1"/>
</dbReference>
<name>A0A073IP72_9BACT</name>
<dbReference type="STRING" id="2754.EH55_11360"/>
<dbReference type="SUPFAM" id="SSF53335">
    <property type="entry name" value="S-adenosyl-L-methionine-dependent methyltransferases"/>
    <property type="match status" value="1"/>
</dbReference>
<dbReference type="GO" id="GO:0032259">
    <property type="term" value="P:methylation"/>
    <property type="evidence" value="ECO:0007669"/>
    <property type="project" value="UniProtKB-KW"/>
</dbReference>
<feature type="domain" description="Methyltransferase small" evidence="6">
    <location>
        <begin position="105"/>
        <end position="192"/>
    </location>
</feature>
<feature type="binding site" evidence="5">
    <location>
        <position position="142"/>
    </location>
    <ligand>
        <name>S-adenosyl-L-methionine</name>
        <dbReference type="ChEBI" id="CHEBI:59789"/>
    </ligand>
</feature>
<evidence type="ECO:0000259" key="7">
    <source>
        <dbReference type="Pfam" id="PF17827"/>
    </source>
</evidence>
<keyword evidence="9" id="KW-1185">Reference proteome</keyword>